<evidence type="ECO:0000313" key="1">
    <source>
        <dbReference type="EMBL" id="SFC43069.1"/>
    </source>
</evidence>
<dbReference type="GO" id="GO:0008408">
    <property type="term" value="F:3'-5' exonuclease activity"/>
    <property type="evidence" value="ECO:0007669"/>
    <property type="project" value="InterPro"/>
</dbReference>
<protein>
    <submittedName>
        <fullName evidence="1">DNA polymerase-3 subunit delta</fullName>
    </submittedName>
</protein>
<dbReference type="OrthoDB" id="9811073at2"/>
<dbReference type="AlphaFoldDB" id="A0A1I1J3A6"/>
<proteinExistence type="predicted"/>
<dbReference type="InterPro" id="IPR004622">
    <property type="entry name" value="DNA_pol_HolB"/>
</dbReference>
<organism evidence="1 2">
    <name type="scientific">Flexibacter flexilis DSM 6793</name>
    <dbReference type="NCBI Taxonomy" id="927664"/>
    <lineage>
        <taxon>Bacteria</taxon>
        <taxon>Pseudomonadati</taxon>
        <taxon>Bacteroidota</taxon>
        <taxon>Cytophagia</taxon>
        <taxon>Cytophagales</taxon>
        <taxon>Flexibacteraceae</taxon>
        <taxon>Flexibacter</taxon>
    </lineage>
</organism>
<dbReference type="RefSeq" id="WP_091511879.1">
    <property type="nucleotide sequence ID" value="NZ_FOLE01000005.1"/>
</dbReference>
<dbReference type="STRING" id="927664.SAMN05421780_105192"/>
<dbReference type="Proteomes" id="UP000199514">
    <property type="component" value="Unassembled WGS sequence"/>
</dbReference>
<dbReference type="InterPro" id="IPR050238">
    <property type="entry name" value="DNA_Rep/Repair_Clamp_Loader"/>
</dbReference>
<reference evidence="1 2" key="1">
    <citation type="submission" date="2016-10" db="EMBL/GenBank/DDBJ databases">
        <authorList>
            <person name="de Groot N.N."/>
        </authorList>
    </citation>
    <scope>NUCLEOTIDE SEQUENCE [LARGE SCALE GENOMIC DNA]</scope>
    <source>
        <strain evidence="1 2">DSM 6793</strain>
    </source>
</reference>
<dbReference type="NCBIfam" id="TIGR00678">
    <property type="entry name" value="holB"/>
    <property type="match status" value="1"/>
</dbReference>
<dbReference type="Pfam" id="PF13177">
    <property type="entry name" value="DNA_pol3_delta2"/>
    <property type="match status" value="1"/>
</dbReference>
<sequence>MLFEQITGFEDLKQTLTQAISRGQVAHAQLFVGAEGTPVLPLALAYATYLNCQNRQPQDACGVCASCQKYAKLVHPDLHLVFPVAGTAKITKDVTSEKFLADFRRFVAEQPYGNMQDWASFFGAENKQLNIGVEESRNIVRVLSLKAYESPYKVLIIWLPELMNMQASNAILKILEEPPEKTLFLLASNSREKLMATILSRTQIVGVRPFDNDEIAVYLEQKAGASHTQAQQLAALSEGSMQRALRLLNEPTSDHFVAFRDWVRLCYGRRIQQVVEQTDEFQKLGREGQKSFFLYALHLVREALVWRLAGDALIRLPEAEAEFIRNFSPFVADDNVQEMVRLLSDACFHIERNAAAKIVYLDTSLKMMGCLEAVKQRKE</sequence>
<dbReference type="GO" id="GO:0003887">
    <property type="term" value="F:DNA-directed DNA polymerase activity"/>
    <property type="evidence" value="ECO:0007669"/>
    <property type="project" value="InterPro"/>
</dbReference>
<name>A0A1I1J3A6_9BACT</name>
<accession>A0A1I1J3A6</accession>
<dbReference type="InterPro" id="IPR027417">
    <property type="entry name" value="P-loop_NTPase"/>
</dbReference>
<gene>
    <name evidence="1" type="ORF">SAMN05421780_105192</name>
</gene>
<dbReference type="Gene3D" id="3.40.50.300">
    <property type="entry name" value="P-loop containing nucleotide triphosphate hydrolases"/>
    <property type="match status" value="1"/>
</dbReference>
<dbReference type="SUPFAM" id="SSF52540">
    <property type="entry name" value="P-loop containing nucleoside triphosphate hydrolases"/>
    <property type="match status" value="1"/>
</dbReference>
<evidence type="ECO:0000313" key="2">
    <source>
        <dbReference type="Proteomes" id="UP000199514"/>
    </source>
</evidence>
<dbReference type="PANTHER" id="PTHR11669:SF8">
    <property type="entry name" value="DNA POLYMERASE III SUBUNIT DELTA"/>
    <property type="match status" value="1"/>
</dbReference>
<keyword evidence="2" id="KW-1185">Reference proteome</keyword>
<dbReference type="EMBL" id="FOLE01000005">
    <property type="protein sequence ID" value="SFC43069.1"/>
    <property type="molecule type" value="Genomic_DNA"/>
</dbReference>
<dbReference type="PANTHER" id="PTHR11669">
    <property type="entry name" value="REPLICATION FACTOR C / DNA POLYMERASE III GAMMA-TAU SUBUNIT"/>
    <property type="match status" value="1"/>
</dbReference>
<dbReference type="GO" id="GO:0006261">
    <property type="term" value="P:DNA-templated DNA replication"/>
    <property type="evidence" value="ECO:0007669"/>
    <property type="project" value="TreeGrafter"/>
</dbReference>